<feature type="transmembrane region" description="Helical" evidence="5">
    <location>
        <begin position="177"/>
        <end position="198"/>
    </location>
</feature>
<feature type="transmembrane region" description="Helical" evidence="5">
    <location>
        <begin position="114"/>
        <end position="133"/>
    </location>
</feature>
<keyword evidence="4 5" id="KW-0472">Membrane</keyword>
<comment type="similarity">
    <text evidence="5">Belongs to the BI1 family.</text>
</comment>
<name>A0A6M2DGG0_XENCH</name>
<evidence type="ECO:0000256" key="1">
    <source>
        <dbReference type="ARBA" id="ARBA00004141"/>
    </source>
</evidence>
<comment type="subcellular location">
    <subcellularLocation>
        <location evidence="1">Membrane</location>
        <topology evidence="1">Multi-pass membrane protein</topology>
    </subcellularLocation>
</comment>
<dbReference type="CDD" id="cd10431">
    <property type="entry name" value="GHITM"/>
    <property type="match status" value="1"/>
</dbReference>
<protein>
    <submittedName>
        <fullName evidence="6">Putative growth hormone-induced protein</fullName>
    </submittedName>
</protein>
<dbReference type="InterPro" id="IPR006214">
    <property type="entry name" value="Bax_inhibitor_1-related"/>
</dbReference>
<feature type="transmembrane region" description="Helical" evidence="5">
    <location>
        <begin position="257"/>
        <end position="279"/>
    </location>
</feature>
<proteinExistence type="inferred from homology"/>
<dbReference type="Pfam" id="PF01027">
    <property type="entry name" value="Bax1-I"/>
    <property type="match status" value="1"/>
</dbReference>
<keyword evidence="2 5" id="KW-0812">Transmembrane</keyword>
<dbReference type="GO" id="GO:0005743">
    <property type="term" value="C:mitochondrial inner membrane"/>
    <property type="evidence" value="ECO:0007669"/>
    <property type="project" value="TreeGrafter"/>
</dbReference>
<reference evidence="6" key="1">
    <citation type="submission" date="2020-03" db="EMBL/GenBank/DDBJ databases">
        <title>Transcriptomic Profiling of the Digestive Tract of the Rat Flea, Xenopsylla cheopis, Following Blood Feeding and Infection with Yersinia pestis.</title>
        <authorList>
            <person name="Bland D.M."/>
            <person name="Martens C.A."/>
            <person name="Virtaneva K."/>
            <person name="Kanakabandi K."/>
            <person name="Long D."/>
            <person name="Rosenke R."/>
            <person name="Saturday G.A."/>
            <person name="Hoyt F.H."/>
            <person name="Bruno D.P."/>
            <person name="Ribeiro J.M.C."/>
            <person name="Hinnebusch J."/>
        </authorList>
    </citation>
    <scope>NUCLEOTIDE SEQUENCE</scope>
</reference>
<dbReference type="PANTHER" id="PTHR23291:SF112">
    <property type="entry name" value="GROWTH HORMONE-INDUCIBLE TRANSMEMBRANE PROTEIN"/>
    <property type="match status" value="1"/>
</dbReference>
<sequence>MLSRLCSNTRVATSLFRVAVQNVPQKQLVLRNMARSSRRAETLRETRSETLRERLGAPAGDGAFSIGKGALAGGAALGLGALCFYGMGLSSGSGAIDKHHLWPKYVKERIKTTYLYFGGSIAFTAASAAAAFRSPMIMNLVTRNGWMAVLGTIAAMMATGTLAQSLPYQPGFGPKQLAWMLHAGVVGAVIAPICLLGGPLLTRAAWYTAGVVGGLSTVAVCAPSEKFLYIGGPLAIGLGVVLASSVATMFLPPTTALGAGLYSVSLYGGLLLFSAFLLYDTQRIIKKAETWPLYASQPYDPINASLELYMDTLNVFIHIVTILLENESGDKKKR</sequence>
<feature type="transmembrane region" description="Helical" evidence="5">
    <location>
        <begin position="227"/>
        <end position="251"/>
    </location>
</feature>
<dbReference type="EMBL" id="GIIL01001440">
    <property type="protein sequence ID" value="NOV45166.1"/>
    <property type="molecule type" value="Transcribed_RNA"/>
</dbReference>
<dbReference type="InterPro" id="IPR035871">
    <property type="entry name" value="GHITM"/>
</dbReference>
<keyword evidence="3 5" id="KW-1133">Transmembrane helix</keyword>
<evidence type="ECO:0000256" key="5">
    <source>
        <dbReference type="RuleBase" id="RU004379"/>
    </source>
</evidence>
<dbReference type="PANTHER" id="PTHR23291">
    <property type="entry name" value="BAX INHIBITOR-RELATED"/>
    <property type="match status" value="1"/>
</dbReference>
<evidence type="ECO:0000256" key="2">
    <source>
        <dbReference type="ARBA" id="ARBA00022692"/>
    </source>
</evidence>
<dbReference type="AlphaFoldDB" id="A0A6M2DGG0"/>
<evidence type="ECO:0000256" key="3">
    <source>
        <dbReference type="ARBA" id="ARBA00022989"/>
    </source>
</evidence>
<accession>A0A6M2DGG0</accession>
<evidence type="ECO:0000256" key="4">
    <source>
        <dbReference type="ARBA" id="ARBA00023136"/>
    </source>
</evidence>
<evidence type="ECO:0000313" key="6">
    <source>
        <dbReference type="EMBL" id="NOV45166.1"/>
    </source>
</evidence>
<organism evidence="6">
    <name type="scientific">Xenopsylla cheopis</name>
    <name type="common">Oriental rat flea</name>
    <name type="synonym">Pulex cheopis</name>
    <dbReference type="NCBI Taxonomy" id="163159"/>
    <lineage>
        <taxon>Eukaryota</taxon>
        <taxon>Metazoa</taxon>
        <taxon>Ecdysozoa</taxon>
        <taxon>Arthropoda</taxon>
        <taxon>Hexapoda</taxon>
        <taxon>Insecta</taxon>
        <taxon>Pterygota</taxon>
        <taxon>Neoptera</taxon>
        <taxon>Endopterygota</taxon>
        <taxon>Siphonaptera</taxon>
        <taxon>Pulicidae</taxon>
        <taxon>Xenopsyllinae</taxon>
        <taxon>Xenopsylla</taxon>
    </lineage>
</organism>
<feature type="transmembrane region" description="Helical" evidence="5">
    <location>
        <begin position="145"/>
        <end position="165"/>
    </location>
</feature>